<accession>A0ABV0FUV0</accession>
<gene>
    <name evidence="2" type="ORF">ABHN84_20315</name>
</gene>
<feature type="signal peptide" evidence="1">
    <location>
        <begin position="1"/>
        <end position="18"/>
    </location>
</feature>
<comment type="caution">
    <text evidence="2">The sequence shown here is derived from an EMBL/GenBank/DDBJ whole genome shotgun (WGS) entry which is preliminary data.</text>
</comment>
<evidence type="ECO:0000313" key="3">
    <source>
        <dbReference type="Proteomes" id="UP001477278"/>
    </source>
</evidence>
<dbReference type="RefSeq" id="WP_182698470.1">
    <property type="nucleotide sequence ID" value="NZ_JAACRJ010000007.1"/>
</dbReference>
<organism evidence="2 3">
    <name type="scientific">Shewanella vesiculosa</name>
    <dbReference type="NCBI Taxonomy" id="518738"/>
    <lineage>
        <taxon>Bacteria</taxon>
        <taxon>Pseudomonadati</taxon>
        <taxon>Pseudomonadota</taxon>
        <taxon>Gammaproteobacteria</taxon>
        <taxon>Alteromonadales</taxon>
        <taxon>Shewanellaceae</taxon>
        <taxon>Shewanella</taxon>
    </lineage>
</organism>
<evidence type="ECO:0000256" key="1">
    <source>
        <dbReference type="SAM" id="SignalP"/>
    </source>
</evidence>
<keyword evidence="1" id="KW-0732">Signal</keyword>
<evidence type="ECO:0000313" key="2">
    <source>
        <dbReference type="EMBL" id="MEO3684612.1"/>
    </source>
</evidence>
<proteinExistence type="predicted"/>
<keyword evidence="3" id="KW-1185">Reference proteome</keyword>
<sequence length="134" mass="15411">MRKILVFLSIMLVAACAAKTENMSHHYPEYIGGDFYLTEDMALFENNEHNFSFFKSALVRQSDCCASGRLIVLLPKGTKVQINNILRYIKFTKDCNEAVGNLTINGKRLDFEYFVNCNYQGVKVAKDIPWEREL</sequence>
<dbReference type="EMBL" id="JBDPZN010000018">
    <property type="protein sequence ID" value="MEO3684612.1"/>
    <property type="molecule type" value="Genomic_DNA"/>
</dbReference>
<dbReference type="PROSITE" id="PS51257">
    <property type="entry name" value="PROKAR_LIPOPROTEIN"/>
    <property type="match status" value="1"/>
</dbReference>
<dbReference type="Proteomes" id="UP001477278">
    <property type="component" value="Unassembled WGS sequence"/>
</dbReference>
<evidence type="ECO:0008006" key="4">
    <source>
        <dbReference type="Google" id="ProtNLM"/>
    </source>
</evidence>
<reference evidence="2 3" key="1">
    <citation type="submission" date="2024-05" db="EMBL/GenBank/DDBJ databases">
        <title>Genome sequencing of Marine Estuary Bacteria, Shewanella vesiculosa and S. baltica, and Pseudomonas syringae.</title>
        <authorList>
            <person name="Gurung A."/>
            <person name="Maclea K.S."/>
        </authorList>
    </citation>
    <scope>NUCLEOTIDE SEQUENCE [LARGE SCALE GENOMIC DNA]</scope>
    <source>
        <strain evidence="2 3">1A</strain>
    </source>
</reference>
<name>A0ABV0FUV0_9GAMM</name>
<protein>
    <recommendedName>
        <fullName evidence="4">Lipoprotein</fullName>
    </recommendedName>
</protein>
<dbReference type="GeneID" id="90570786"/>
<feature type="chain" id="PRO_5047261119" description="Lipoprotein" evidence="1">
    <location>
        <begin position="19"/>
        <end position="134"/>
    </location>
</feature>